<keyword evidence="2" id="KW-0547">Nucleotide-binding</keyword>
<dbReference type="EMBL" id="BAABAT010000012">
    <property type="protein sequence ID" value="GAA4252095.1"/>
    <property type="molecule type" value="Genomic_DNA"/>
</dbReference>
<dbReference type="RefSeq" id="WP_345129303.1">
    <property type="nucleotide sequence ID" value="NZ_BAABAT010000012.1"/>
</dbReference>
<feature type="region of interest" description="Disordered" evidence="6">
    <location>
        <begin position="409"/>
        <end position="454"/>
    </location>
</feature>
<feature type="region of interest" description="Disordered" evidence="6">
    <location>
        <begin position="541"/>
        <end position="570"/>
    </location>
</feature>
<evidence type="ECO:0000256" key="4">
    <source>
        <dbReference type="ARBA" id="ARBA00023016"/>
    </source>
</evidence>
<keyword evidence="8" id="KW-1185">Reference proteome</keyword>
<dbReference type="InterPro" id="IPR043129">
    <property type="entry name" value="ATPase_NBD"/>
</dbReference>
<keyword evidence="4" id="KW-0346">Stress response</keyword>
<evidence type="ECO:0000256" key="5">
    <source>
        <dbReference type="ARBA" id="ARBA00023186"/>
    </source>
</evidence>
<dbReference type="PROSITE" id="PS01036">
    <property type="entry name" value="HSP70_3"/>
    <property type="match status" value="1"/>
</dbReference>
<evidence type="ECO:0000256" key="1">
    <source>
        <dbReference type="ARBA" id="ARBA00007381"/>
    </source>
</evidence>
<proteinExistence type="inferred from homology"/>
<dbReference type="Gene3D" id="3.30.420.40">
    <property type="match status" value="2"/>
</dbReference>
<keyword evidence="5" id="KW-0143">Chaperone</keyword>
<evidence type="ECO:0000313" key="7">
    <source>
        <dbReference type="EMBL" id="GAA4252095.1"/>
    </source>
</evidence>
<dbReference type="Pfam" id="PF00012">
    <property type="entry name" value="HSP70"/>
    <property type="match status" value="1"/>
</dbReference>
<organism evidence="7 8">
    <name type="scientific">Dactylosporangium darangshiense</name>
    <dbReference type="NCBI Taxonomy" id="579108"/>
    <lineage>
        <taxon>Bacteria</taxon>
        <taxon>Bacillati</taxon>
        <taxon>Actinomycetota</taxon>
        <taxon>Actinomycetes</taxon>
        <taxon>Micromonosporales</taxon>
        <taxon>Micromonosporaceae</taxon>
        <taxon>Dactylosporangium</taxon>
    </lineage>
</organism>
<dbReference type="InterPro" id="IPR018181">
    <property type="entry name" value="Heat_shock_70_CS"/>
</dbReference>
<evidence type="ECO:0000256" key="2">
    <source>
        <dbReference type="ARBA" id="ARBA00022741"/>
    </source>
</evidence>
<keyword evidence="3" id="KW-0067">ATP-binding</keyword>
<dbReference type="PANTHER" id="PTHR42749">
    <property type="entry name" value="CELL SHAPE-DETERMINING PROTEIN MREB"/>
    <property type="match status" value="1"/>
</dbReference>
<feature type="compositionally biased region" description="Low complexity" evidence="6">
    <location>
        <begin position="422"/>
        <end position="432"/>
    </location>
</feature>
<reference evidence="8" key="1">
    <citation type="journal article" date="2019" name="Int. J. Syst. Evol. Microbiol.">
        <title>The Global Catalogue of Microorganisms (GCM) 10K type strain sequencing project: providing services to taxonomists for standard genome sequencing and annotation.</title>
        <authorList>
            <consortium name="The Broad Institute Genomics Platform"/>
            <consortium name="The Broad Institute Genome Sequencing Center for Infectious Disease"/>
            <person name="Wu L."/>
            <person name="Ma J."/>
        </authorList>
    </citation>
    <scope>NUCLEOTIDE SEQUENCE [LARGE SCALE GENOMIC DNA]</scope>
    <source>
        <strain evidence="8">JCM 17441</strain>
    </source>
</reference>
<comment type="similarity">
    <text evidence="1">Belongs to the heat shock protein 70 family.</text>
</comment>
<dbReference type="Proteomes" id="UP001500620">
    <property type="component" value="Unassembled WGS sequence"/>
</dbReference>
<dbReference type="PROSITE" id="PS00329">
    <property type="entry name" value="HSP70_2"/>
    <property type="match status" value="1"/>
</dbReference>
<feature type="compositionally biased region" description="Low complexity" evidence="6">
    <location>
        <begin position="547"/>
        <end position="570"/>
    </location>
</feature>
<evidence type="ECO:0000256" key="6">
    <source>
        <dbReference type="SAM" id="MobiDB-lite"/>
    </source>
</evidence>
<name>A0ABP8DCK0_9ACTN</name>
<evidence type="ECO:0008006" key="9">
    <source>
        <dbReference type="Google" id="ProtNLM"/>
    </source>
</evidence>
<feature type="region of interest" description="Disordered" evidence="6">
    <location>
        <begin position="467"/>
        <end position="500"/>
    </location>
</feature>
<dbReference type="PRINTS" id="PR00301">
    <property type="entry name" value="HEATSHOCK70"/>
</dbReference>
<protein>
    <recommendedName>
        <fullName evidence="9">Hsp70 family protein</fullName>
    </recommendedName>
</protein>
<sequence>MPFRFAVDLGTSNTVAVVDRGDGTPRPLLFDGNPLLPSAVFADAGGALLVGRDAERHMMTDAARFEPNPKGRIDDGAILLGDREVPVAQLLAAVLRRAASEAAQTGVPVAGATVLTCPVDWGNTRRAVLLDAAAQAGLGRVALLDEPVSAATYCVRALGGRLAPGRCAAVFDFGGGTLDVTVVEAAPAPAGPAGLRVLATGGLADLGGTDIDAALVGHLGHLVAAASPELWRRLSAPQTPAEFRDRRTFWSEVRQAKEMLSRAASAPIHVPGSDRATHLTREELDRIAGPLVDRAVDETRRVLERSGVTPARLDAIVLVGGSSRLPLVASRLHARFGLAPVVPEQPELPVAFGALLLANGSSPPPPVASSPAPATSSISMPVPAPVSGYPAPPVSGYPSTPVSGYPSAPVSGYPGTPDGGNPAAPVSAFPVAPVSPTPPPLPPERRPRPSVIIGPGVTIQGNVAVYGDADLMPPDDDDEPRAGGSGEPEAPHREPRRRRSGGVLRRLRFLALPLVPWVLIMALTPWGRGLFNDGKAKVESRFGGGPAPSAAASTPAGSPSASPARSAGGPATLLLQPPSGKAGAAVKLTAAGFDRGEKVQVKADSKVLTTLVADEQGAVEQSMAVAPAGTKPGKFVIVQLTGGSSRRSATAQYRVAN</sequence>
<dbReference type="SUPFAM" id="SSF53067">
    <property type="entry name" value="Actin-like ATPase domain"/>
    <property type="match status" value="2"/>
</dbReference>
<feature type="compositionally biased region" description="Pro residues" evidence="6">
    <location>
        <begin position="433"/>
        <end position="442"/>
    </location>
</feature>
<comment type="caution">
    <text evidence="7">The sequence shown here is derived from an EMBL/GenBank/DDBJ whole genome shotgun (WGS) entry which is preliminary data.</text>
</comment>
<accession>A0ABP8DCK0</accession>
<evidence type="ECO:0000256" key="3">
    <source>
        <dbReference type="ARBA" id="ARBA00022840"/>
    </source>
</evidence>
<dbReference type="PANTHER" id="PTHR42749:SF1">
    <property type="entry name" value="CELL SHAPE-DETERMINING PROTEIN MREB"/>
    <property type="match status" value="1"/>
</dbReference>
<dbReference type="Gene3D" id="3.90.640.10">
    <property type="entry name" value="Actin, Chain A, domain 4"/>
    <property type="match status" value="1"/>
</dbReference>
<gene>
    <name evidence="7" type="ORF">GCM10022255_047270</name>
</gene>
<evidence type="ECO:0000313" key="8">
    <source>
        <dbReference type="Proteomes" id="UP001500620"/>
    </source>
</evidence>
<dbReference type="InterPro" id="IPR013126">
    <property type="entry name" value="Hsp_70_fam"/>
</dbReference>